<evidence type="ECO:0000313" key="2">
    <source>
        <dbReference type="RefSeq" id="XP_031386388.1"/>
    </source>
</evidence>
<keyword evidence="1" id="KW-1185">Reference proteome</keyword>
<organism evidence="1 2">
    <name type="scientific">Punica granatum</name>
    <name type="common">Pomegranate</name>
    <dbReference type="NCBI Taxonomy" id="22663"/>
    <lineage>
        <taxon>Eukaryota</taxon>
        <taxon>Viridiplantae</taxon>
        <taxon>Streptophyta</taxon>
        <taxon>Embryophyta</taxon>
        <taxon>Tracheophyta</taxon>
        <taxon>Spermatophyta</taxon>
        <taxon>Magnoliopsida</taxon>
        <taxon>eudicotyledons</taxon>
        <taxon>Gunneridae</taxon>
        <taxon>Pentapetalae</taxon>
        <taxon>rosids</taxon>
        <taxon>malvids</taxon>
        <taxon>Myrtales</taxon>
        <taxon>Lythraceae</taxon>
        <taxon>Punica</taxon>
    </lineage>
</organism>
<dbReference type="InterPro" id="IPR039349">
    <property type="entry name" value="PRIN2"/>
</dbReference>
<accession>A0A6P8D4H9</accession>
<dbReference type="GeneID" id="116199937"/>
<gene>
    <name evidence="2" type="primary">LOC116199937</name>
</gene>
<dbReference type="Proteomes" id="UP000515151">
    <property type="component" value="Chromosome 3"/>
</dbReference>
<dbReference type="GO" id="GO:0010468">
    <property type="term" value="P:regulation of gene expression"/>
    <property type="evidence" value="ECO:0007669"/>
    <property type="project" value="InterPro"/>
</dbReference>
<dbReference type="RefSeq" id="XP_031386388.1">
    <property type="nucleotide sequence ID" value="XM_031530528.1"/>
</dbReference>
<name>A0A6P8D4H9_PUNGR</name>
<reference evidence="2" key="2">
    <citation type="submission" date="2025-08" db="UniProtKB">
        <authorList>
            <consortium name="RefSeq"/>
        </authorList>
    </citation>
    <scope>IDENTIFICATION</scope>
    <source>
        <tissue evidence="2">Leaf</tissue>
    </source>
</reference>
<sequence length="164" mass="18264">MAVVPSIPLFFATAALPAPAKRTAFEARRCTPLSRLPVLSFPSHPSDSRRVSDTYTSARTSLRAAAAAQKYVYPDPIPEFAETETEKFKTELWRKLYGEIETFGDDLDAVVDICSQVEPFTDMMVALKDENLPGAAFAARAALLWAQNYVDRDWESWNAARTAK</sequence>
<dbReference type="AlphaFoldDB" id="A0A6P8D4H9"/>
<dbReference type="PANTHER" id="PTHR35987">
    <property type="entry name" value="PROTEIN PLASTID REDOX INSENSITIVE 2, CHLOROPLASTIC-RELATED"/>
    <property type="match status" value="1"/>
</dbReference>
<evidence type="ECO:0000313" key="1">
    <source>
        <dbReference type="Proteomes" id="UP000515151"/>
    </source>
</evidence>
<reference evidence="1" key="1">
    <citation type="journal article" date="2020" name="Plant Biotechnol. J.">
        <title>The pomegranate (Punica granatum L.) draft genome dissects genetic divergence between soft- and hard-seeded cultivars.</title>
        <authorList>
            <person name="Luo X."/>
            <person name="Li H."/>
            <person name="Wu Z."/>
            <person name="Yao W."/>
            <person name="Zhao P."/>
            <person name="Cao D."/>
            <person name="Yu H."/>
            <person name="Li K."/>
            <person name="Poudel K."/>
            <person name="Zhao D."/>
            <person name="Zhang F."/>
            <person name="Xia X."/>
            <person name="Chen L."/>
            <person name="Wang Q."/>
            <person name="Jing D."/>
            <person name="Cao S."/>
        </authorList>
    </citation>
    <scope>NUCLEOTIDE SEQUENCE [LARGE SCALE GENOMIC DNA]</scope>
    <source>
        <strain evidence="1">cv. Tunisia</strain>
    </source>
</reference>
<proteinExistence type="predicted"/>
<dbReference type="PANTHER" id="PTHR35987:SF3">
    <property type="entry name" value="PROTEIN PLASTID REDOX INSENSITIVE 2-LIKE ISOFORM X1"/>
    <property type="match status" value="1"/>
</dbReference>
<protein>
    <submittedName>
        <fullName evidence="2">Protein PLASTID REDOX INSENSITIVE 2, chloroplastic-like isoform X2</fullName>
    </submittedName>
</protein>